<keyword evidence="3" id="KW-1185">Reference proteome</keyword>
<feature type="domain" description="Polysaccharide pyruvyl transferase" evidence="1">
    <location>
        <begin position="14"/>
        <end position="306"/>
    </location>
</feature>
<name>A0A1L8SYD7_9ENTE</name>
<evidence type="ECO:0000313" key="3">
    <source>
        <dbReference type="Proteomes" id="UP000183700"/>
    </source>
</evidence>
<dbReference type="OrthoDB" id="9799278at2"/>
<dbReference type="RefSeq" id="WP_071860591.1">
    <property type="nucleotide sequence ID" value="NZ_JBHLVS010000004.1"/>
</dbReference>
<proteinExistence type="predicted"/>
<evidence type="ECO:0000313" key="2">
    <source>
        <dbReference type="EMBL" id="OJG37079.1"/>
    </source>
</evidence>
<organism evidence="2 3">
    <name type="scientific">Enterococcus devriesei</name>
    <dbReference type="NCBI Taxonomy" id="319970"/>
    <lineage>
        <taxon>Bacteria</taxon>
        <taxon>Bacillati</taxon>
        <taxon>Bacillota</taxon>
        <taxon>Bacilli</taxon>
        <taxon>Lactobacillales</taxon>
        <taxon>Enterococcaceae</taxon>
        <taxon>Enterococcus</taxon>
    </lineage>
</organism>
<dbReference type="EMBL" id="JXKM01000001">
    <property type="protein sequence ID" value="OJG37079.1"/>
    <property type="molecule type" value="Genomic_DNA"/>
</dbReference>
<gene>
    <name evidence="2" type="ORF">RV00_GL000036</name>
</gene>
<dbReference type="STRING" id="319970.RV00_GL000036"/>
<reference evidence="2 3" key="1">
    <citation type="submission" date="2014-12" db="EMBL/GenBank/DDBJ databases">
        <title>Draft genome sequences of 29 type strains of Enterococci.</title>
        <authorList>
            <person name="Zhong Z."/>
            <person name="Sun Z."/>
            <person name="Liu W."/>
            <person name="Zhang W."/>
            <person name="Zhang H."/>
        </authorList>
    </citation>
    <scope>NUCLEOTIDE SEQUENCE [LARGE SCALE GENOMIC DNA]</scope>
    <source>
        <strain evidence="2 3">DSM 22802</strain>
    </source>
</reference>
<protein>
    <recommendedName>
        <fullName evidence="1">Polysaccharide pyruvyl transferase domain-containing protein</fullName>
    </recommendedName>
</protein>
<dbReference type="InterPro" id="IPR007345">
    <property type="entry name" value="Polysacch_pyruvyl_Trfase"/>
</dbReference>
<evidence type="ECO:0000259" key="1">
    <source>
        <dbReference type="Pfam" id="PF04230"/>
    </source>
</evidence>
<sequence>MEKIGIVTLPGNFNYGNRLQNYALQTILEKRGYQVETLEIPFSRKSRVKKMFDAFVRICISPKLIKLLFYKREYGGDYAEMAKMKTPKVRPFTEKYLKTRTVQKSELKNISIQYDMFIVGSDQVWNQSSISDSTFFLDFVPYKKRYSYAASFGKSEIISADKKYYQKNLNGMRKISVRESQGEDIVKGLTTKDVFVHVDPTMLLTPYEWRVLASRENSNWISSEKFVLVYALRGLSDKKRQEIEKFSRKNGYKIITLMGDSIEKNSVILTVTQFIQAIDYAEFVVTDSFHGTVFSILFNTPFQVLERSTGNMNSRLDNLLEKFDFQKNSSKSNIKIEDLIDTEFSKVEGILSMERKKSADYFDTFLKLRESDNG</sequence>
<dbReference type="AlphaFoldDB" id="A0A1L8SYD7"/>
<comment type="caution">
    <text evidence="2">The sequence shown here is derived from an EMBL/GenBank/DDBJ whole genome shotgun (WGS) entry which is preliminary data.</text>
</comment>
<dbReference type="Pfam" id="PF04230">
    <property type="entry name" value="PS_pyruv_trans"/>
    <property type="match status" value="1"/>
</dbReference>
<accession>A0A1L8SYD7</accession>
<dbReference type="Proteomes" id="UP000183700">
    <property type="component" value="Unassembled WGS sequence"/>
</dbReference>